<accession>A0AA39VCF1</accession>
<protein>
    <submittedName>
        <fullName evidence="2">Uncharacterized protein</fullName>
    </submittedName>
</protein>
<gene>
    <name evidence="2" type="ORF">LWI29_033875</name>
</gene>
<reference evidence="2" key="2">
    <citation type="submission" date="2023-06" db="EMBL/GenBank/DDBJ databases">
        <authorList>
            <person name="Swenson N.G."/>
            <person name="Wegrzyn J.L."/>
            <person name="Mcevoy S.L."/>
        </authorList>
    </citation>
    <scope>NUCLEOTIDE SEQUENCE</scope>
    <source>
        <strain evidence="2">NS2018</strain>
        <tissue evidence="2">Leaf</tissue>
    </source>
</reference>
<keyword evidence="3" id="KW-1185">Reference proteome</keyword>
<reference evidence="2" key="1">
    <citation type="journal article" date="2022" name="Plant J.">
        <title>Strategies of tolerance reflected in two North American maple genomes.</title>
        <authorList>
            <person name="McEvoy S.L."/>
            <person name="Sezen U.U."/>
            <person name="Trouern-Trend A."/>
            <person name="McMahon S.M."/>
            <person name="Schaberg P.G."/>
            <person name="Yang J."/>
            <person name="Wegrzyn J.L."/>
            <person name="Swenson N.G."/>
        </authorList>
    </citation>
    <scope>NUCLEOTIDE SEQUENCE</scope>
    <source>
        <strain evidence="2">NS2018</strain>
    </source>
</reference>
<dbReference type="AlphaFoldDB" id="A0AA39VCF1"/>
<evidence type="ECO:0000256" key="1">
    <source>
        <dbReference type="SAM" id="MobiDB-lite"/>
    </source>
</evidence>
<feature type="compositionally biased region" description="Basic and acidic residues" evidence="1">
    <location>
        <begin position="1"/>
        <end position="10"/>
    </location>
</feature>
<feature type="region of interest" description="Disordered" evidence="1">
    <location>
        <begin position="1"/>
        <end position="40"/>
    </location>
</feature>
<evidence type="ECO:0000313" key="2">
    <source>
        <dbReference type="EMBL" id="KAK0572593.1"/>
    </source>
</evidence>
<sequence>MRHEPSRSDGFRNGGGLFKEDPVGGRKEPTSQRTGSRDMSVDRVVGKAVAKVVKGREGEVGDHARKNFGIAHVKEVYTVKETIPINKGLTQKSNHEYDSSVGGKFQKEILNTNDLIEVKVSVAKGKSIVGENKGNKSGLELLPVEMEMDQGMGRIVANVVNTSGKAEMCVV</sequence>
<evidence type="ECO:0000313" key="3">
    <source>
        <dbReference type="Proteomes" id="UP001168877"/>
    </source>
</evidence>
<dbReference type="Proteomes" id="UP001168877">
    <property type="component" value="Unassembled WGS sequence"/>
</dbReference>
<proteinExistence type="predicted"/>
<dbReference type="EMBL" id="JAUESC010000388">
    <property type="protein sequence ID" value="KAK0572593.1"/>
    <property type="molecule type" value="Genomic_DNA"/>
</dbReference>
<feature type="compositionally biased region" description="Basic and acidic residues" evidence="1">
    <location>
        <begin position="18"/>
        <end position="40"/>
    </location>
</feature>
<organism evidence="2 3">
    <name type="scientific">Acer saccharum</name>
    <name type="common">Sugar maple</name>
    <dbReference type="NCBI Taxonomy" id="4024"/>
    <lineage>
        <taxon>Eukaryota</taxon>
        <taxon>Viridiplantae</taxon>
        <taxon>Streptophyta</taxon>
        <taxon>Embryophyta</taxon>
        <taxon>Tracheophyta</taxon>
        <taxon>Spermatophyta</taxon>
        <taxon>Magnoliopsida</taxon>
        <taxon>eudicotyledons</taxon>
        <taxon>Gunneridae</taxon>
        <taxon>Pentapetalae</taxon>
        <taxon>rosids</taxon>
        <taxon>malvids</taxon>
        <taxon>Sapindales</taxon>
        <taxon>Sapindaceae</taxon>
        <taxon>Hippocastanoideae</taxon>
        <taxon>Acereae</taxon>
        <taxon>Acer</taxon>
    </lineage>
</organism>
<comment type="caution">
    <text evidence="2">The sequence shown here is derived from an EMBL/GenBank/DDBJ whole genome shotgun (WGS) entry which is preliminary data.</text>
</comment>
<name>A0AA39VCF1_ACESA</name>